<protein>
    <submittedName>
        <fullName evidence="1">Uncharacterized protein</fullName>
    </submittedName>
</protein>
<proteinExistence type="predicted"/>
<organism evidence="1">
    <name type="scientific">Anguilla anguilla</name>
    <name type="common">European freshwater eel</name>
    <name type="synonym">Muraena anguilla</name>
    <dbReference type="NCBI Taxonomy" id="7936"/>
    <lineage>
        <taxon>Eukaryota</taxon>
        <taxon>Metazoa</taxon>
        <taxon>Chordata</taxon>
        <taxon>Craniata</taxon>
        <taxon>Vertebrata</taxon>
        <taxon>Euteleostomi</taxon>
        <taxon>Actinopterygii</taxon>
        <taxon>Neopterygii</taxon>
        <taxon>Teleostei</taxon>
        <taxon>Anguilliformes</taxon>
        <taxon>Anguillidae</taxon>
        <taxon>Anguilla</taxon>
    </lineage>
</organism>
<reference evidence="1" key="2">
    <citation type="journal article" date="2015" name="Fish Shellfish Immunol.">
        <title>Early steps in the European eel (Anguilla anguilla)-Vibrio vulnificus interaction in the gills: Role of the RtxA13 toxin.</title>
        <authorList>
            <person name="Callol A."/>
            <person name="Pajuelo D."/>
            <person name="Ebbesson L."/>
            <person name="Teles M."/>
            <person name="MacKenzie S."/>
            <person name="Amaro C."/>
        </authorList>
    </citation>
    <scope>NUCLEOTIDE SEQUENCE</scope>
</reference>
<evidence type="ECO:0000313" key="1">
    <source>
        <dbReference type="EMBL" id="JAH58199.1"/>
    </source>
</evidence>
<name>A0A0E9TWY2_ANGAN</name>
<accession>A0A0E9TWY2</accession>
<dbReference type="AlphaFoldDB" id="A0A0E9TWY2"/>
<sequence length="17" mass="2015">MNSRLASSSLFYRLRIT</sequence>
<reference evidence="1" key="1">
    <citation type="submission" date="2014-11" db="EMBL/GenBank/DDBJ databases">
        <authorList>
            <person name="Amaro Gonzalez C."/>
        </authorList>
    </citation>
    <scope>NUCLEOTIDE SEQUENCE</scope>
</reference>
<dbReference type="EMBL" id="GBXM01050378">
    <property type="protein sequence ID" value="JAH58199.1"/>
    <property type="molecule type" value="Transcribed_RNA"/>
</dbReference>